<sequence length="174" mass="19003">MAELHKKDAIDTLELTSDLGSFALVAPTGTFTRQRGDVADPARLMVVSDGRYGLEVEFNTRSSVRAYLESWYVNDAESAAGQQLVDGVCEIETETLELVLARTLPTYRVGYKPGTSTFQVDNRRFDMQRSGDRAAVVDVLTDTPIFIGVVSDDLEDIVAAFEGAIDGRCRGLSS</sequence>
<evidence type="ECO:0000313" key="2">
    <source>
        <dbReference type="Proteomes" id="UP001597391"/>
    </source>
</evidence>
<comment type="caution">
    <text evidence="1">The sequence shown here is derived from an EMBL/GenBank/DDBJ whole genome shotgun (WGS) entry which is preliminary data.</text>
</comment>
<accession>A0ABW5XI78</accession>
<reference evidence="2" key="1">
    <citation type="journal article" date="2019" name="Int. J. Syst. Evol. Microbiol.">
        <title>The Global Catalogue of Microorganisms (GCM) 10K type strain sequencing project: providing services to taxonomists for standard genome sequencing and annotation.</title>
        <authorList>
            <consortium name="The Broad Institute Genomics Platform"/>
            <consortium name="The Broad Institute Genome Sequencing Center for Infectious Disease"/>
            <person name="Wu L."/>
            <person name="Ma J."/>
        </authorList>
    </citation>
    <scope>NUCLEOTIDE SEQUENCE [LARGE SCALE GENOMIC DNA]</scope>
    <source>
        <strain evidence="2">KCTC 33576</strain>
    </source>
</reference>
<dbReference type="RefSeq" id="WP_377467343.1">
    <property type="nucleotide sequence ID" value="NZ_JBHUOP010000005.1"/>
</dbReference>
<dbReference type="Proteomes" id="UP001597391">
    <property type="component" value="Unassembled WGS sequence"/>
</dbReference>
<keyword evidence="2" id="KW-1185">Reference proteome</keyword>
<evidence type="ECO:0000313" key="1">
    <source>
        <dbReference type="EMBL" id="MFD2841399.1"/>
    </source>
</evidence>
<gene>
    <name evidence="1" type="ORF">ACFSYH_12610</name>
</gene>
<dbReference type="EMBL" id="JBHUOP010000005">
    <property type="protein sequence ID" value="MFD2841399.1"/>
    <property type="molecule type" value="Genomic_DNA"/>
</dbReference>
<proteinExistence type="predicted"/>
<protein>
    <submittedName>
        <fullName evidence="1">Uncharacterized protein</fullName>
    </submittedName>
</protein>
<organism evidence="1 2">
    <name type="scientific">Populibacterium corticicola</name>
    <dbReference type="NCBI Taxonomy" id="1812826"/>
    <lineage>
        <taxon>Bacteria</taxon>
        <taxon>Bacillati</taxon>
        <taxon>Actinomycetota</taxon>
        <taxon>Actinomycetes</taxon>
        <taxon>Micrococcales</taxon>
        <taxon>Jonesiaceae</taxon>
        <taxon>Populibacterium</taxon>
    </lineage>
</organism>
<name>A0ABW5XI78_9MICO</name>